<dbReference type="Pfam" id="PF05048">
    <property type="entry name" value="NosD"/>
    <property type="match status" value="2"/>
</dbReference>
<keyword evidence="1" id="KW-0812">Transmembrane</keyword>
<dbReference type="Gene3D" id="2.60.40.2810">
    <property type="match status" value="3"/>
</dbReference>
<dbReference type="InterPro" id="IPR006626">
    <property type="entry name" value="PbH1"/>
</dbReference>
<dbReference type="Gene3D" id="2.60.40.3440">
    <property type="match status" value="7"/>
</dbReference>
<dbReference type="InterPro" id="IPR010221">
    <property type="entry name" value="VCBS_dom"/>
</dbReference>
<dbReference type="GO" id="GO:0000272">
    <property type="term" value="P:polysaccharide catabolic process"/>
    <property type="evidence" value="ECO:0007669"/>
    <property type="project" value="InterPro"/>
</dbReference>
<dbReference type="InterPro" id="IPR002126">
    <property type="entry name" value="Cadherin-like_dom"/>
</dbReference>
<dbReference type="NCBIfam" id="TIGR01965">
    <property type="entry name" value="VCBS_repeat"/>
    <property type="match status" value="4"/>
</dbReference>
<dbReference type="SMART" id="SM00722">
    <property type="entry name" value="CASH"/>
    <property type="match status" value="2"/>
</dbReference>
<keyword evidence="1" id="KW-0472">Membrane</keyword>
<evidence type="ECO:0000313" key="3">
    <source>
        <dbReference type="EMBL" id="EKK02698.1"/>
    </source>
</evidence>
<dbReference type="EMBL" id="AMCW01000048">
    <property type="protein sequence ID" value="EKK02698.1"/>
    <property type="molecule type" value="Genomic_DNA"/>
</dbReference>
<protein>
    <submittedName>
        <fullName evidence="3">Protein containing Planctomycete extracellular domain protein</fullName>
    </submittedName>
</protein>
<dbReference type="PATRIC" id="fig|993517.3.peg.2142"/>
<dbReference type="InterPro" id="IPR012334">
    <property type="entry name" value="Pectin_lyas_fold"/>
</dbReference>
<dbReference type="SUPFAM" id="SSF141072">
    <property type="entry name" value="CalX-like"/>
    <property type="match status" value="1"/>
</dbReference>
<keyword evidence="1" id="KW-1133">Transmembrane helix</keyword>
<dbReference type="SUPFAM" id="SSF51126">
    <property type="entry name" value="Pectin lyase-like"/>
    <property type="match status" value="3"/>
</dbReference>
<dbReference type="GO" id="GO:0007156">
    <property type="term" value="P:homophilic cell adhesion via plasma membrane adhesion molecules"/>
    <property type="evidence" value="ECO:0007669"/>
    <property type="project" value="InterPro"/>
</dbReference>
<dbReference type="Gene3D" id="2.160.20.10">
    <property type="entry name" value="Single-stranded right-handed beta-helix, Pectin lyase-like"/>
    <property type="match status" value="3"/>
</dbReference>
<dbReference type="Pfam" id="PF17892">
    <property type="entry name" value="Cadherin_5"/>
    <property type="match status" value="3"/>
</dbReference>
<gene>
    <name evidence="3" type="ORF">RBSH_01976</name>
</gene>
<dbReference type="PROSITE" id="PS50268">
    <property type="entry name" value="CADHERIN_2"/>
    <property type="match status" value="1"/>
</dbReference>
<dbReference type="Gene3D" id="1.10.1330.10">
    <property type="entry name" value="Dockerin domain"/>
    <property type="match status" value="1"/>
</dbReference>
<name>K5DJT6_RHOBT</name>
<organism evidence="3 4">
    <name type="scientific">Rhodopirellula baltica SH28</name>
    <dbReference type="NCBI Taxonomy" id="993517"/>
    <lineage>
        <taxon>Bacteria</taxon>
        <taxon>Pseudomonadati</taxon>
        <taxon>Planctomycetota</taxon>
        <taxon>Planctomycetia</taxon>
        <taxon>Pirellulales</taxon>
        <taxon>Pirellulaceae</taxon>
        <taxon>Rhodopirellula</taxon>
    </lineage>
</organism>
<sequence length="4363" mass="438926">MSIRPSHHNFAGNTQNTSVARMNKMRERFNRWEHKANERKSMFIERQKARVERYRNAFRGSWITKIGLGLVALWSFITKPPFVVLIEKRATVPFTAMLPFGVKFGKKGKSTRRTSTTRNRLSPETLEQRQLLAGDLLYVDNPSDFVASNPTADTVVTWGGADGVVGTGGDDVAGLTFEPTAPVTVDNTAYDTIQEAIDAAASGDVINLAPGEYVENLTIPVGKDGLIIRGARVGIAGDDPSRDLTGGIGESTISGSIQVSSVNVTIDGVRVLDGATVLGQNVGIYVEAEDAIITNSVLYRTGAFDLYRGVLTPLPAGAGDGLTVSNSVFEGWATGVYNNGANDVSVSGNTFQGNNVGVSGDAYAGGNSNYDVTNNTFVNNVVEGMGLFGDAGFAWDTDSSVTGNTFVGPGIFLYGEEPAAGVINGNSIEVATTLQAAIDAAFPGDEIVLAADSSFIEDVVIDVAGLTITGPFADVAGTGLARDLETGVGEATIEGSVRVSASGVTLNGVRVLNGAALLGQNVGVYVEATDLTVENSVFYRTPTPDGYRAILTVLPAGSSDGLSVADNAFEGWATGVFVQGANNASVTGNLFEANNVGVSADSYAGGNSNLDITGNSFVDNAIEGFGIGEVGVAWDATSDFTGNTFVGPGIFSYSPTLPLSVLGWGTTAEIAGTVGDDQFSVEPSASAGFVSVLLDGSPIAQVPSGVSLALNGGDGIDTFTIDAQAIPTGGLSINGETPTTGTGDSLVLTNSGADPAAITHAFTSGSEGSVDIDGAVITYTGLEPIVDNLPAATRTFDYSAANADAITLAASSVSGSTHTINSAFAEVVDFVLPTTTLNIIGDVDDALSISTDVSVPNIALNVPTVTLDAELTGTVSGTASLVNVTNNAEVQDGIDVAGAGGTVSIAAGTYSLTSTISVTKDVTIKGATGTADDVVLQGTIGIDDVINVVNTGISSLTISDLTVENAGTRHGIRAAGIVAPMTLTIDNVISQDNARWGVAVSGSVTLAVTDSVFSGNTADGGVGTFSGVVAATISGSDFSGQTTGTQINNNTGTGMTINASGSFFGTTSPASVTTNGNVDYTPMLNAAPTGTSADFDNLIVHASGQQVGGGRITEGQALLNASGTLQVRGGTYGEDVIVDDYTYSPGASPAINTVGSYTQTSGGTTLLELDGTAAGAEYDQIKVDAAAAGTGTGAVSLDGALSLVFGYVPVPGDSWTLIDNDGSDAVTGAFATPNGTTFFGTIPGGGQVPLTIDYAGGDGNDVVLSVTTFNTLYAAAGVPADVFTLDQDNDSSGTVTTGDEVTFTAPGGTPVSGLTFGFQAFADIQDAIDAAPASATINVAGYSTNEDGVAVTGTVTQAPYITISSIGTTAGFDGSVTATGSSFTFTPDDADEFGPETFNLTLSDNGTPTANTISAIVTIDVLPVNDEPTFAISSPVTVGEDSGAFSGSVATSIDLGPANEVPPQAATFTLTQSSGATGLFSAAPAIDVSGNLTFTTASNANGTAVFDVVLNDGGGTANGGDDISPTLQLTIEVTAVNDIPTAGNDSYSAMEDTALTVSAPGVLSNDSDVDGDSLTAIKVTNPANGSVVLNADGSFTYTPNNNYFGTDSFTYKVNDGTVDSANAVVTINVASDNDAPTAVDDTVSVVEDTATTINVRSNDTDVEDGTPSGAIALVTGPTNGTVSISGGDFVYTPDAEYNGSDSFTYTVQDSDGATSNTATVDITVTPVDDPVVANDDNPAAVNEDNPVTGNVLTNDVNVDPGDTLSASINTGPANGTVTLATNGAFTYTPDPDFNGNDSFTYDVTDGTTVDTATVNITINAVNDAPVNSVPITTLTTAEDTALVLTGATAISVSDVDADSGDLTVTLTATNGTLTVTGPTGSLTSATGSGGATVMLVGTPADLNAALDGLTFDPTSNYNGAASITVDTDDMGNTGADPGLTGTPSSEADSDVISITVSDVNDPPVALNDTVNVLEDGDLTVLVTNNDSDSDGAIASVTAGSPSNGTAVVSGLNVVYTPNDDYFGTDSFSYTITDDDGATATAMVTVNVRQLNDKPVAVDDSATLNEDDSSVTINVLSNDNAGPFATSTEENGQTLSIVGFGSVSGVLAGSFTFTASTITFTPPTNFSGTATLEYIIEDNGQDSDLSGNLTNNFKQDTGLLTVTVEPDSDIPTLTVSNASGNEDTAISLSISAALTDPSEVLSDVTITGVPAGASLSAGADAGGGTWTVPVGSLGGLTITPPTHDNADFTLGVAVSSTDAPDTAETATASISVSVNATNDAPQITVPVAQTMNEDASLTFTGATAISVVDVDAAEGTGDIQVTVTVPVVKGTLTLGSTPGTLTSVAGDGTSTVVLVGTPADITTALDGLQFDSATDENGAVTLNVNADDQGNSPGSAATASASVTIIVTPVPDTPVANIDSYSVSEDGTLTVSAGVGVLANDTDGDGDPLTVDGAPTTIPTSNGSVDLNADGSFTYTPNANYAGSDSFSYQATDGSNVSAVANVSITVNPVNDAPSAPNVSISAIENEVADFDLKTIASDLETPAASLTFAPNATTPSNGTLTLSPTNGMWQYTPDPGFTGIDTIGYDVTDTGQGVSGAITSSGVLTIVVSPFNDPPINTVPDLVANPAAATIDEDTSLTFISSTVTEISVNDPDVGGGNLEVMLSVGSGDLALASGSGVTVTAGADNSPTVTFTGTQAEINAALDGLVYTPNVHYNGTDTLTIVTDDLGNTGAPSNQVDTDAFTITIDPVADAPIARDDSYSASGAISVPAGTGVLNRVDAPGETVDDVDNDGDAIMVFSVEGASGDVGTTTTLASGATVTLNADGSFTYDPSGSADFIELAAGETGSDTFDYVITDGGLQSATATVTINLTGVNDAPIAVGDTATVAEDDSVTITVLTGDSDPDTVPSTVVPGNGQQINPATVNISSGPSNGTVMVNPSGTVTYTPNGDYSGPDSFSYTVKDDAGLESAPATVNITVTPMNDAPVGNVETYSTNEDIPLTIASPGVLANDTDVDGDPLTAVLVGATNGTVLLNSNGGFTFTPALNYNGPATFTYRAMDSSSALSAPTVVTINVANVNDAPVAVADGPIAVTEDTPITFGVIGNDTDADGNGTIDAATVTPGATTPNKGSVSINPTTGEITYTPNLNATGSDSFSYTVKDTSGAISNEATVTLNITGTPDEPVASDDAYSVSQGGTLNVAPTGVLGNDSDPDGDTLSAVLVGSAPLGLTLNPNGSFDYVVPASFDSLASGESDTVTFQYNANDGGLDSNVATVEITITGTNDQPVANAATFAATEDTVLSDTLTGSDTDTNDTLTYTLTSPASKGTVVVNTDGTFTYTPNAGENGPDLFKFKVTDDSGAANADSAVKNVIINIAAVNSDPTFDIVDVTVNEDSGPFSGTQPISNALPGPPDEVTAGQTVTFTMTQTGGTAGLFSAGPSLTTAGVLSFTPASNMSGSATFDVTATDDGVAVETTTKSLTITVDSVEDPTTASLLNLGNINEDVPVVITEAALIAQGFDPDSTIAFTSLSVDAGSTGAGTLAAGPNPGEYTFTPTAEYAGPVVLNFTVTGSNAVSSMVNFTYVAQNDAPKLTLPTTGLPTGTEGDVLSINGVSVADVDVGSGNLQLDITSTAGTVALATAPVLPGTVTPITDGIRITGTPANINAALSGGNFQFTVGDVDPGAAASATAAINFLLDDLGNTGAPGAKTDAGSLDLTVTDKAPSLTLSDSTSPVGEIDEATTYNLTIGGYADGGSDPITQVQIRWGDGSPNTVLTGGAIASLNTSGSITVPHAYIDDPAGSANGVNLQVDVVTQGNAQQFNNVGNFSPVRSPNLTVNNVAPTVSSALATSPLVVGQNGTFQIMANDVAGANDPLEYSVDWDNDSVFDYVGPLSTITIPGSAITTAGPGAQMINWQVDDGDGGVVTGTTNEDVLPVINFSVSDATVNEGDQDVIITVTLLNDIPVTSPSIPVEVVYSSLGATPGVDFTFDGPQTVMFAGGDTAGTTKEVKIDITQDSAVEGLEFWGMTLTSSYSPGLGDPILNLPAPTAVGTGVIVDDDNDFRVTEVKVGSVTGAGVTSGWSQSFMDLADGETLGSALGQGYSIPTGSTAQTQPLPWSTINRLYVSFTDDIDASSVVANSNVILHSTLAGPTISSINVVGKQMEINLTGPLATNSFRLEVQDTVLGISGVPLDGDFVNESTVLDSVSHSGGAAPVGDPANDFNFQFVVLPGDANQNGAVTTGDSSFVFGRFFTAAGMPNYSIFGDINGNGAITTGDTSIVFGNFFTMAPTSFPGTLASNMSYSSGESTVNDDENLTGDLQATSAGSAGVSVLMPETDVWDSDESDAVDEVMSEISADMLSESIVDDLL</sequence>
<dbReference type="GO" id="GO:0016020">
    <property type="term" value="C:membrane"/>
    <property type="evidence" value="ECO:0007669"/>
    <property type="project" value="InterPro"/>
</dbReference>
<feature type="transmembrane region" description="Helical" evidence="1">
    <location>
        <begin position="56"/>
        <end position="77"/>
    </location>
</feature>
<dbReference type="InterPro" id="IPR011050">
    <property type="entry name" value="Pectin_lyase_fold/virulence"/>
</dbReference>
<dbReference type="InterPro" id="IPR007742">
    <property type="entry name" value="NosD_dom"/>
</dbReference>
<dbReference type="InterPro" id="IPR041690">
    <property type="entry name" value="Cadherin_5"/>
</dbReference>
<dbReference type="GO" id="GO:0005509">
    <property type="term" value="F:calcium ion binding"/>
    <property type="evidence" value="ECO:0007669"/>
    <property type="project" value="InterPro"/>
</dbReference>
<dbReference type="InterPro" id="IPR038081">
    <property type="entry name" value="CalX-like_sf"/>
</dbReference>
<dbReference type="Pfam" id="PF17963">
    <property type="entry name" value="Big_9"/>
    <property type="match status" value="11"/>
</dbReference>
<reference evidence="3 4" key="1">
    <citation type="journal article" date="2013" name="Mar. Genomics">
        <title>Expression of sulfatases in Rhodopirellula baltica and the diversity of sulfatases in the genus Rhodopirellula.</title>
        <authorList>
            <person name="Wegner C.E."/>
            <person name="Richter-Heitmann T."/>
            <person name="Klindworth A."/>
            <person name="Klockow C."/>
            <person name="Richter M."/>
            <person name="Achstetter T."/>
            <person name="Glockner F.O."/>
            <person name="Harder J."/>
        </authorList>
    </citation>
    <scope>NUCLEOTIDE SEQUENCE [LARGE SCALE GENOMIC DNA]</scope>
    <source>
        <strain evidence="3 4">SH28</strain>
    </source>
</reference>
<evidence type="ECO:0000259" key="2">
    <source>
        <dbReference type="PROSITE" id="PS50268"/>
    </source>
</evidence>
<dbReference type="Gene3D" id="2.60.40.2030">
    <property type="match status" value="1"/>
</dbReference>
<evidence type="ECO:0000313" key="4">
    <source>
        <dbReference type="Proteomes" id="UP000007993"/>
    </source>
</evidence>
<proteinExistence type="predicted"/>
<dbReference type="RefSeq" id="WP_007331809.1">
    <property type="nucleotide sequence ID" value="NZ_AMCW01000048.1"/>
</dbReference>
<feature type="domain" description="Cadherin" evidence="2">
    <location>
        <begin position="3409"/>
        <end position="3488"/>
    </location>
</feature>
<dbReference type="SMART" id="SM00710">
    <property type="entry name" value="PbH1"/>
    <property type="match status" value="14"/>
</dbReference>
<comment type="caution">
    <text evidence="3">The sequence shown here is derived from an EMBL/GenBank/DDBJ whole genome shotgun (WGS) entry which is preliminary data.</text>
</comment>
<dbReference type="InterPro" id="IPR036439">
    <property type="entry name" value="Dockerin_dom_sf"/>
</dbReference>
<evidence type="ECO:0000256" key="1">
    <source>
        <dbReference type="SAM" id="Phobius"/>
    </source>
</evidence>
<dbReference type="Proteomes" id="UP000007993">
    <property type="component" value="Unassembled WGS sequence"/>
</dbReference>
<dbReference type="InterPro" id="IPR006633">
    <property type="entry name" value="Carb-bd_sugar_hydrolysis-dom"/>
</dbReference>
<dbReference type="NCBIfam" id="NF012211">
    <property type="entry name" value="tand_rpt_95"/>
    <property type="match status" value="12"/>
</dbReference>
<dbReference type="SUPFAM" id="SSF63446">
    <property type="entry name" value="Type I dockerin domain"/>
    <property type="match status" value="1"/>
</dbReference>
<accession>K5DJT6</accession>